<reference evidence="3 4" key="1">
    <citation type="journal article" date="2012" name="Environ. Microbiol.">
        <title>The genome of the ammonia-oxidizing Candidatus Nitrososphaera gargensis: insights into metabolic versatility and environmental adaptations.</title>
        <authorList>
            <person name="Spang A."/>
            <person name="Poehlein A."/>
            <person name="Offre P."/>
            <person name="Zumbragel S."/>
            <person name="Haider S."/>
            <person name="Rychlik N."/>
            <person name="Nowka B."/>
            <person name="Schmeisser C."/>
            <person name="Lebedeva E.V."/>
            <person name="Rattei T."/>
            <person name="Bohm C."/>
            <person name="Schmid M."/>
            <person name="Galushko A."/>
            <person name="Hatzenpichler R."/>
            <person name="Weinmaier T."/>
            <person name="Daniel R."/>
            <person name="Schleper C."/>
            <person name="Spieck E."/>
            <person name="Streit W."/>
            <person name="Wagner M."/>
        </authorList>
    </citation>
    <scope>NUCLEOTIDE SEQUENCE [LARGE SCALE GENOMIC DNA]</scope>
    <source>
        <strain evidence="4">Ga9.2</strain>
    </source>
</reference>
<dbReference type="EMBL" id="CP002408">
    <property type="protein sequence ID" value="AFU59395.1"/>
    <property type="molecule type" value="Genomic_DNA"/>
</dbReference>
<organism evidence="3 4">
    <name type="scientific">Nitrososphaera gargensis (strain Ga9.2)</name>
    <dbReference type="NCBI Taxonomy" id="1237085"/>
    <lineage>
        <taxon>Archaea</taxon>
        <taxon>Nitrososphaerota</taxon>
        <taxon>Nitrososphaeria</taxon>
        <taxon>Nitrososphaerales</taxon>
        <taxon>Nitrososphaeraceae</taxon>
        <taxon>Nitrososphaera</taxon>
    </lineage>
</organism>
<dbReference type="KEGG" id="nga:Ngar_c24710"/>
<dbReference type="OrthoDB" id="12348at2157"/>
<evidence type="ECO:0008006" key="5">
    <source>
        <dbReference type="Google" id="ProtNLM"/>
    </source>
</evidence>
<accession>K0IHI4</accession>
<dbReference type="STRING" id="1237085.Ngar_c24710"/>
<keyword evidence="4" id="KW-1185">Reference proteome</keyword>
<dbReference type="HOGENOM" id="CLU_1237950_0_0_2"/>
<feature type="domain" description="YokE-like PH" evidence="2">
    <location>
        <begin position="16"/>
        <end position="112"/>
    </location>
</feature>
<dbReference type="Proteomes" id="UP000008037">
    <property type="component" value="Chromosome"/>
</dbReference>
<gene>
    <name evidence="3" type="ordered locus">Ngar_c24710</name>
</gene>
<dbReference type="SUPFAM" id="SSF50729">
    <property type="entry name" value="PH domain-like"/>
    <property type="match status" value="1"/>
</dbReference>
<evidence type="ECO:0000259" key="2">
    <source>
        <dbReference type="Pfam" id="PF14470"/>
    </source>
</evidence>
<sequence length="223" mass="24886">MTIEDIDPDIRGILLPGEQIIFIASQSKVAPGGSFLPNSIYITNIRVIFKDPRWFGLKVDIMDISYRDISTVMLKRGVFTTELYFKPHFTDYKVKLPALEKKAAQRISQLIQRGIRGELPGQNQLTIPDISAVQTVEQAAAAEVQPVEKEEKKPAQSADNTTASCRYCNFTVQPASKFCPECGKSVQIETNIFKVCPSCDAVTSDDAIFCSTCHQKFPDNFLQ</sequence>
<dbReference type="AlphaFoldDB" id="K0IHI4"/>
<protein>
    <recommendedName>
        <fullName evidence="5">DZANK-type domain-containing protein</fullName>
    </recommendedName>
</protein>
<dbReference type="Pfam" id="PF12773">
    <property type="entry name" value="DZR"/>
    <property type="match status" value="1"/>
</dbReference>
<dbReference type="BioCyc" id="CNIT1237085:G1324-2469-MONOMER"/>
<dbReference type="Pfam" id="PF14470">
    <property type="entry name" value="bPH_3"/>
    <property type="match status" value="1"/>
</dbReference>
<evidence type="ECO:0000259" key="1">
    <source>
        <dbReference type="Pfam" id="PF12773"/>
    </source>
</evidence>
<proteinExistence type="predicted"/>
<dbReference type="InterPro" id="IPR025874">
    <property type="entry name" value="DZR"/>
</dbReference>
<dbReference type="InParanoid" id="K0IHI4"/>
<name>K0IHI4_NITGG</name>
<dbReference type="RefSeq" id="WP_015019930.1">
    <property type="nucleotide sequence ID" value="NC_018719.1"/>
</dbReference>
<feature type="domain" description="DZANK-type" evidence="1">
    <location>
        <begin position="165"/>
        <end position="213"/>
    </location>
</feature>
<evidence type="ECO:0000313" key="3">
    <source>
        <dbReference type="EMBL" id="AFU59395.1"/>
    </source>
</evidence>
<evidence type="ECO:0000313" key="4">
    <source>
        <dbReference type="Proteomes" id="UP000008037"/>
    </source>
</evidence>
<dbReference type="GeneID" id="13794488"/>
<dbReference type="InterPro" id="IPR039519">
    <property type="entry name" value="YokE-like_PH"/>
</dbReference>